<name>A0A1H0WR36_9PSEU</name>
<protein>
    <submittedName>
        <fullName evidence="1">Uncharacterized protein</fullName>
    </submittedName>
</protein>
<gene>
    <name evidence="1" type="ORF">SAMN05192558_1324</name>
</gene>
<proteinExistence type="predicted"/>
<dbReference type="Proteomes" id="UP000199651">
    <property type="component" value="Unassembled WGS sequence"/>
</dbReference>
<dbReference type="STRING" id="504798.SAMN05421871_101752"/>
<evidence type="ECO:0000313" key="1">
    <source>
        <dbReference type="EMBL" id="SDP92746.1"/>
    </source>
</evidence>
<evidence type="ECO:0000313" key="2">
    <source>
        <dbReference type="Proteomes" id="UP000199651"/>
    </source>
</evidence>
<accession>A0A1H0WR36</accession>
<dbReference type="OrthoDB" id="3686984at2"/>
<dbReference type="AlphaFoldDB" id="A0A1H0WR36"/>
<dbReference type="EMBL" id="FNJB01000032">
    <property type="protein sequence ID" value="SDP92746.1"/>
    <property type="molecule type" value="Genomic_DNA"/>
</dbReference>
<reference evidence="2" key="1">
    <citation type="submission" date="2016-10" db="EMBL/GenBank/DDBJ databases">
        <authorList>
            <person name="Varghese N."/>
            <person name="Submissions S."/>
        </authorList>
    </citation>
    <scope>NUCLEOTIDE SEQUENCE [LARGE SCALE GENOMIC DNA]</scope>
    <source>
        <strain evidence="2">IBRC-M 10655</strain>
    </source>
</reference>
<organism evidence="1 2">
    <name type="scientific">Actinokineospora alba</name>
    <dbReference type="NCBI Taxonomy" id="504798"/>
    <lineage>
        <taxon>Bacteria</taxon>
        <taxon>Bacillati</taxon>
        <taxon>Actinomycetota</taxon>
        <taxon>Actinomycetes</taxon>
        <taxon>Pseudonocardiales</taxon>
        <taxon>Pseudonocardiaceae</taxon>
        <taxon>Actinokineospora</taxon>
    </lineage>
</organism>
<dbReference type="RefSeq" id="WP_091384545.1">
    <property type="nucleotide sequence ID" value="NZ_FNDV01000001.1"/>
</dbReference>
<sequence>MNTLTTRLDAIRDHLATHPALPGPWDVSVNACREDAVTIQLQAHTLAGVASALLSWAATLTNVTASAWRAGPDSVHLHLFGALADGTQVKIFDGLTYSPTVFPDLEPGGKQSVGMTTLRAWAADGAGVAA</sequence>
<keyword evidence="2" id="KW-1185">Reference proteome</keyword>